<dbReference type="RefSeq" id="WP_086048375.1">
    <property type="nucleotide sequence ID" value="NZ_CP017893.1"/>
</dbReference>
<dbReference type="AlphaFoldDB" id="A0A1W6U0X2"/>
<accession>A0A1W6U0X2</accession>
<gene>
    <name evidence="1" type="ORF">K05K4_49830</name>
</gene>
<name>A0A1W6U0X2_VIBAL</name>
<evidence type="ECO:0000313" key="1">
    <source>
        <dbReference type="EMBL" id="ARP21692.1"/>
    </source>
</evidence>
<keyword evidence="1" id="KW-0614">Plasmid</keyword>
<reference evidence="1" key="1">
    <citation type="submission" date="2016-10" db="EMBL/GenBank/DDBJ databases">
        <title>The High Quality Genome of Vibrio alginolyticus K01M1.</title>
        <authorList>
            <person name="Wendling C."/>
            <person name="Chibani C.M."/>
            <person name="Hertel R."/>
            <person name="Sproer C."/>
            <person name="Bunk B."/>
            <person name="Overmann J."/>
            <person name="Roth O."/>
            <person name="Liesegang H."/>
        </authorList>
    </citation>
    <scope>NUCLEOTIDE SEQUENCE</scope>
    <source>
        <strain evidence="1">K05K4</strain>
        <plasmid evidence="1">pL289</plasmid>
    </source>
</reference>
<proteinExistence type="predicted"/>
<dbReference type="EMBL" id="CP017904">
    <property type="protein sequence ID" value="ARP21692.1"/>
    <property type="molecule type" value="Genomic_DNA"/>
</dbReference>
<sequence length="106" mass="12053">MDLQKLAKMSEADIASWVRDNSESFTLISNSELEEVISNRDDWEGKATSLATNVGQLFDFDVGEHSNLNCPVQAANEKLQLEFELKEKRIALKQRLHSTLNDQMLN</sequence>
<protein>
    <submittedName>
        <fullName evidence="1">Uncharacterized protein</fullName>
    </submittedName>
</protein>
<geneLocation type="plasmid" evidence="1">
    <name>pL289</name>
</geneLocation>
<organism evidence="1">
    <name type="scientific">Vibrio alginolyticus</name>
    <dbReference type="NCBI Taxonomy" id="663"/>
    <lineage>
        <taxon>Bacteria</taxon>
        <taxon>Pseudomonadati</taxon>
        <taxon>Pseudomonadota</taxon>
        <taxon>Gammaproteobacteria</taxon>
        <taxon>Vibrionales</taxon>
        <taxon>Vibrionaceae</taxon>
        <taxon>Vibrio</taxon>
    </lineage>
</organism>